<gene>
    <name evidence="2" type="ORF">A2818_00425</name>
</gene>
<dbReference type="InterPro" id="IPR008910">
    <property type="entry name" value="MSC_TM_helix"/>
</dbReference>
<feature type="transmembrane region" description="Helical" evidence="1">
    <location>
        <begin position="188"/>
        <end position="210"/>
    </location>
</feature>
<dbReference type="PANTHER" id="PTHR30221:SF1">
    <property type="entry name" value="SMALL-CONDUCTANCE MECHANOSENSITIVE CHANNEL"/>
    <property type="match status" value="1"/>
</dbReference>
<dbReference type="PANTHER" id="PTHR30221">
    <property type="entry name" value="SMALL-CONDUCTANCE MECHANOSENSITIVE CHANNEL"/>
    <property type="match status" value="1"/>
</dbReference>
<feature type="transmembrane region" description="Helical" evidence="1">
    <location>
        <begin position="164"/>
        <end position="182"/>
    </location>
</feature>
<comment type="caution">
    <text evidence="2">The sequence shown here is derived from an EMBL/GenBank/DDBJ whole genome shotgun (WGS) entry which is preliminary data.</text>
</comment>
<feature type="transmembrane region" description="Helical" evidence="1">
    <location>
        <begin position="83"/>
        <end position="102"/>
    </location>
</feature>
<dbReference type="GO" id="GO:0008381">
    <property type="term" value="F:mechanosensitive monoatomic ion channel activity"/>
    <property type="evidence" value="ECO:0007669"/>
    <property type="project" value="InterPro"/>
</dbReference>
<dbReference type="Proteomes" id="UP000177602">
    <property type="component" value="Unassembled WGS sequence"/>
</dbReference>
<reference evidence="2 3" key="1">
    <citation type="journal article" date="2016" name="Nat. Commun.">
        <title>Thousands of microbial genomes shed light on interconnected biogeochemical processes in an aquifer system.</title>
        <authorList>
            <person name="Anantharaman K."/>
            <person name="Brown C.T."/>
            <person name="Hug L.A."/>
            <person name="Sharon I."/>
            <person name="Castelle C.J."/>
            <person name="Probst A.J."/>
            <person name="Thomas B.C."/>
            <person name="Singh A."/>
            <person name="Wilkins M.J."/>
            <person name="Karaoz U."/>
            <person name="Brodie E.L."/>
            <person name="Williams K.H."/>
            <person name="Hubbard S.S."/>
            <person name="Banfield J.F."/>
        </authorList>
    </citation>
    <scope>NUCLEOTIDE SEQUENCE [LARGE SCALE GENOMIC DNA]</scope>
</reference>
<feature type="transmembrane region" description="Helical" evidence="1">
    <location>
        <begin position="20"/>
        <end position="43"/>
    </location>
</feature>
<accession>A0A1F6UZ32</accession>
<evidence type="ECO:0000313" key="3">
    <source>
        <dbReference type="Proteomes" id="UP000177602"/>
    </source>
</evidence>
<dbReference type="AlphaFoldDB" id="A0A1F6UZ32"/>
<protein>
    <recommendedName>
        <fullName evidence="4">Small-conductance mechanosensitive ion channel</fullName>
    </recommendedName>
</protein>
<keyword evidence="1" id="KW-1133">Transmembrane helix</keyword>
<feature type="transmembrane region" description="Helical" evidence="1">
    <location>
        <begin position="122"/>
        <end position="143"/>
    </location>
</feature>
<dbReference type="InterPro" id="IPR045275">
    <property type="entry name" value="MscS_archaea/bacteria_type"/>
</dbReference>
<evidence type="ECO:0000256" key="1">
    <source>
        <dbReference type="SAM" id="Phobius"/>
    </source>
</evidence>
<dbReference type="Pfam" id="PF05552">
    <property type="entry name" value="MS_channel_1st_1"/>
    <property type="match status" value="2"/>
</dbReference>
<dbReference type="Gene3D" id="1.10.287.1260">
    <property type="match status" value="2"/>
</dbReference>
<evidence type="ECO:0000313" key="2">
    <source>
        <dbReference type="EMBL" id="OGI62632.1"/>
    </source>
</evidence>
<dbReference type="EMBL" id="MFTN01000024">
    <property type="protein sequence ID" value="OGI62632.1"/>
    <property type="molecule type" value="Genomic_DNA"/>
</dbReference>
<name>A0A1F6UZ32_9BACT</name>
<keyword evidence="1" id="KW-0812">Transmembrane</keyword>
<proteinExistence type="predicted"/>
<organism evidence="2 3">
    <name type="scientific">Candidatus Nomurabacteria bacterium RIFCSPHIGHO2_01_FULL_40_12</name>
    <dbReference type="NCBI Taxonomy" id="1801737"/>
    <lineage>
        <taxon>Bacteria</taxon>
        <taxon>Candidatus Nomuraibacteriota</taxon>
    </lineage>
</organism>
<keyword evidence="1" id="KW-0472">Membrane</keyword>
<sequence length="230" mass="25048">MNNIWLTWGDVFNASLQELWWGFVQFTPKLVVAVVFFIVGWVLGSIVSRAIEQVFGSLKIDKLFESVGADDLFKRAGMNLNTGYFVGQVVKWFVIIVFLISSLDLVGLNSIRDFLQYDVLGFLPQVIIATFILIIASIVAEALSKTAVATGRSMNLKSANMLGAVAKYAVWTFAFIIALGQLGVAEYYMSVLFTGVIAMLSLGGALAFGLGGKEAAARFIAKVGEEVSHR</sequence>
<evidence type="ECO:0008006" key="4">
    <source>
        <dbReference type="Google" id="ProtNLM"/>
    </source>
</evidence>
<dbReference type="STRING" id="1801737.A2818_00425"/>